<feature type="transmembrane region" description="Helical" evidence="1">
    <location>
        <begin position="336"/>
        <end position="355"/>
    </location>
</feature>
<gene>
    <name evidence="3" type="ORF">LPH55_02445</name>
</gene>
<feature type="transmembrane region" description="Helical" evidence="1">
    <location>
        <begin position="149"/>
        <end position="169"/>
    </location>
</feature>
<sequence>MSPLHPMTQNERIAILDILRGCALLGILLMNIECFVGPIDVGITGIDPQLTGADRFSDALIYVLVQGKFYTLFSLLFGMGFAVMNKRATDAGHAFMPFYLRRSLGLLAIGLIHAVLIWSGDILVLYALMALPLFMSRTLPTSALPLTGVLLYLVPAVLVAACILFHFMIMASPENAMNREWQTASVQIGTEAAQAIHEQRQAYGAGTYAQATAQRLHDLQNRLEVLIINGTHVLGMFVLGTWFVRSGAILQPERYTRLFAWLRWGAWPLGLTAMLLSVHLASWQDPSRIDVQASSAYVLSVIADLLMCLGYLAWGIRAAFALTWAAPAGRMALSNYLLQSVVCTLIFYGYGLGLFERLPRVWQLPFAIVLFIFQVALSQWWLQRFRFGPCEWLWRSFTYLHWAPLRTVATTRH</sequence>
<dbReference type="EMBL" id="JAJPPU010000001">
    <property type="protein sequence ID" value="MCD8472359.1"/>
    <property type="molecule type" value="Genomic_DNA"/>
</dbReference>
<feature type="transmembrane region" description="Helical" evidence="1">
    <location>
        <begin position="21"/>
        <end position="39"/>
    </location>
</feature>
<dbReference type="PANTHER" id="PTHR30590">
    <property type="entry name" value="INNER MEMBRANE PROTEIN"/>
    <property type="match status" value="1"/>
</dbReference>
<dbReference type="InterPro" id="IPR052529">
    <property type="entry name" value="Bact_Transport_Assoc"/>
</dbReference>
<keyword evidence="1" id="KW-1133">Transmembrane helix</keyword>
<evidence type="ECO:0000256" key="1">
    <source>
        <dbReference type="SAM" id="Phobius"/>
    </source>
</evidence>
<dbReference type="InterPro" id="IPR007349">
    <property type="entry name" value="DUF418"/>
</dbReference>
<proteinExistence type="predicted"/>
<keyword evidence="1" id="KW-0472">Membrane</keyword>
<dbReference type="PANTHER" id="PTHR30590:SF2">
    <property type="entry name" value="INNER MEMBRANE PROTEIN"/>
    <property type="match status" value="1"/>
</dbReference>
<dbReference type="Proteomes" id="UP001430701">
    <property type="component" value="Unassembled WGS sequence"/>
</dbReference>
<protein>
    <submittedName>
        <fullName evidence="3">DUF418 domain-containing protein</fullName>
    </submittedName>
</protein>
<keyword evidence="4" id="KW-1185">Reference proteome</keyword>
<feature type="domain" description="DUF418" evidence="2">
    <location>
        <begin position="244"/>
        <end position="400"/>
    </location>
</feature>
<organism evidence="3 4">
    <name type="scientific">Xylella taiwanensis</name>
    <dbReference type="NCBI Taxonomy" id="1444770"/>
    <lineage>
        <taxon>Bacteria</taxon>
        <taxon>Pseudomonadati</taxon>
        <taxon>Pseudomonadota</taxon>
        <taxon>Gammaproteobacteria</taxon>
        <taxon>Lysobacterales</taxon>
        <taxon>Lysobacteraceae</taxon>
        <taxon>Xylella</taxon>
    </lineage>
</organism>
<accession>A0ABS8TV34</accession>
<evidence type="ECO:0000313" key="4">
    <source>
        <dbReference type="Proteomes" id="UP001430701"/>
    </source>
</evidence>
<feature type="transmembrane region" description="Helical" evidence="1">
    <location>
        <begin position="295"/>
        <end position="316"/>
    </location>
</feature>
<feature type="transmembrane region" description="Helical" evidence="1">
    <location>
        <begin position="264"/>
        <end position="283"/>
    </location>
</feature>
<comment type="caution">
    <text evidence="3">The sequence shown here is derived from an EMBL/GenBank/DDBJ whole genome shotgun (WGS) entry which is preliminary data.</text>
</comment>
<feature type="transmembrane region" description="Helical" evidence="1">
    <location>
        <begin position="59"/>
        <end position="83"/>
    </location>
</feature>
<feature type="transmembrane region" description="Helical" evidence="1">
    <location>
        <begin position="362"/>
        <end position="382"/>
    </location>
</feature>
<name>A0ABS8TV34_9GAMM</name>
<evidence type="ECO:0000259" key="2">
    <source>
        <dbReference type="Pfam" id="PF04235"/>
    </source>
</evidence>
<keyword evidence="1" id="KW-0812">Transmembrane</keyword>
<reference evidence="3" key="1">
    <citation type="submission" date="2021-11" db="EMBL/GenBank/DDBJ databases">
        <title>Genome sequence of Xylella taiwanensis PLS432.</title>
        <authorList>
            <person name="Weng L.-W."/>
            <person name="Su C.-C."/>
            <person name="Tsai C.-W."/>
            <person name="Kuo C.-H."/>
        </authorList>
    </citation>
    <scope>NUCLEOTIDE SEQUENCE</scope>
    <source>
        <strain evidence="3">PLS432</strain>
    </source>
</reference>
<feature type="transmembrane region" description="Helical" evidence="1">
    <location>
        <begin position="225"/>
        <end position="244"/>
    </location>
</feature>
<dbReference type="Pfam" id="PF04235">
    <property type="entry name" value="DUF418"/>
    <property type="match status" value="1"/>
</dbReference>
<evidence type="ECO:0000313" key="3">
    <source>
        <dbReference type="EMBL" id="MCD8472359.1"/>
    </source>
</evidence>
<feature type="transmembrane region" description="Helical" evidence="1">
    <location>
        <begin position="104"/>
        <end position="129"/>
    </location>
</feature>